<dbReference type="KEGG" id="ngr:NAEGRDRAFT_58805"/>
<evidence type="ECO:0000313" key="1">
    <source>
        <dbReference type="EMBL" id="EFC41289.1"/>
    </source>
</evidence>
<accession>D2VP36</accession>
<organism evidence="2">
    <name type="scientific">Naegleria gruberi</name>
    <name type="common">Amoeba</name>
    <dbReference type="NCBI Taxonomy" id="5762"/>
    <lineage>
        <taxon>Eukaryota</taxon>
        <taxon>Discoba</taxon>
        <taxon>Heterolobosea</taxon>
        <taxon>Tetramitia</taxon>
        <taxon>Eutetramitia</taxon>
        <taxon>Vahlkampfiidae</taxon>
        <taxon>Naegleria</taxon>
    </lineage>
</organism>
<dbReference type="AlphaFoldDB" id="D2VP36"/>
<dbReference type="OrthoDB" id="7318948at2759"/>
<dbReference type="EMBL" id="GG738886">
    <property type="protein sequence ID" value="EFC41289.1"/>
    <property type="molecule type" value="Genomic_DNA"/>
</dbReference>
<dbReference type="Proteomes" id="UP000006671">
    <property type="component" value="Unassembled WGS sequence"/>
</dbReference>
<dbReference type="SUPFAM" id="SSF50978">
    <property type="entry name" value="WD40 repeat-like"/>
    <property type="match status" value="1"/>
</dbReference>
<dbReference type="VEuPathDB" id="AmoebaDB:NAEGRDRAFT_58805"/>
<name>D2VP36_NAEGR</name>
<proteinExistence type="predicted"/>
<dbReference type="InterPro" id="IPR015943">
    <property type="entry name" value="WD40/YVTN_repeat-like_dom_sf"/>
</dbReference>
<dbReference type="Gene3D" id="2.130.10.10">
    <property type="entry name" value="YVTN repeat-like/Quinoprotein amine dehydrogenase"/>
    <property type="match status" value="1"/>
</dbReference>
<reference evidence="1 2" key="1">
    <citation type="journal article" date="2010" name="Cell">
        <title>The genome of Naegleria gruberi illuminates early eukaryotic versatility.</title>
        <authorList>
            <person name="Fritz-Laylin L.K."/>
            <person name="Prochnik S.E."/>
            <person name="Ginger M.L."/>
            <person name="Dacks J.B."/>
            <person name="Carpenter M.L."/>
            <person name="Field M.C."/>
            <person name="Kuo A."/>
            <person name="Paredez A."/>
            <person name="Chapman J."/>
            <person name="Pham J."/>
            <person name="Shu S."/>
            <person name="Neupane R."/>
            <person name="Cipriano M."/>
            <person name="Mancuso J."/>
            <person name="Tu H."/>
            <person name="Salamov A."/>
            <person name="Lindquist E."/>
            <person name="Shapiro H."/>
            <person name="Lucas S."/>
            <person name="Grigoriev I.V."/>
            <person name="Cande W.Z."/>
            <person name="Fulton C."/>
            <person name="Rokhsar D.S."/>
            <person name="Dawson S.C."/>
        </authorList>
    </citation>
    <scope>NUCLEOTIDE SEQUENCE [LARGE SCALE GENOMIC DNA]</scope>
    <source>
        <strain evidence="1 2">NEG-M</strain>
    </source>
</reference>
<evidence type="ECO:0000313" key="2">
    <source>
        <dbReference type="Proteomes" id="UP000006671"/>
    </source>
</evidence>
<gene>
    <name evidence="1" type="ORF">NAEGRDRAFT_58805</name>
</gene>
<dbReference type="InterPro" id="IPR036322">
    <property type="entry name" value="WD40_repeat_dom_sf"/>
</dbReference>
<keyword evidence="2" id="KW-1185">Reference proteome</keyword>
<dbReference type="GeneID" id="8856039"/>
<dbReference type="RefSeq" id="XP_002674033.1">
    <property type="nucleotide sequence ID" value="XM_002673987.1"/>
</dbReference>
<dbReference type="InParanoid" id="D2VP36"/>
<protein>
    <submittedName>
        <fullName evidence="1">Uncharacterized protein</fullName>
    </submittedName>
</protein>
<sequence>MSRYALKPPEGDFSYNNNINHHQQVPTQGVAVAYDQQQFPSNTTMMMMAHQYNNNNNYMMNASNNNSMVIQPPPPSQAYVPQQEPYIPSHYIVDGVYGTGAGGSGGANTATIIQYSYDNGEYEVKKVVRENHKQDITFMKRHPVLECLFFTASSQGRQINLYNNDHDGHLDLVSYYLHDDDIGGVCWLNHNLVGFYDMKGKIYHASITYSRVERIYEPLIDSNITENSDYINYMCSSFQYYPNSPNYYLFTILNESKNVQVWDINTDSCICNMKTDDNALFHFGMPIAYNKFIIIQSNGRVLLLSIEQANVTIEPILLSNDNELYDAILDNDVKEIHLIQQTNKETNLLIQTSSSFILCNITSEYSKLTLKTISHLDYSCEWEIDIAKLENNKFTILIPSIKDIKLIEFNTRRFEEKHKLKHNKKGTTNITHSLNFKNGSIIIAINNSDSSILRFERIENNSEP</sequence>